<dbReference type="HOGENOM" id="CLU_051472_4_0_5"/>
<dbReference type="PANTHER" id="PTHR35841:SF1">
    <property type="entry name" value="PHOSPHONATES-BINDING PERIPLASMIC PROTEIN"/>
    <property type="match status" value="1"/>
</dbReference>
<name>D7A8D2_ANCN5</name>
<dbReference type="RefSeq" id="WP_013166110.1">
    <property type="nucleotide sequence ID" value="NC_014217.1"/>
</dbReference>
<sequence length="294" mass="32340">MLGSADTTVSRRLFLKQIAATTACFMAPESYSSANVEELRFGLTPVFLTSDLELLGRLQLYLSRATGFPVTLLTRRTYQEIVALLISRQIDAAWICGYPYVMHESELQLVAIPEWRGRPLYQSYLIVDADRDGDDLGDLRGDTHAFSDPDSNSGFLVTRAALAEMRETPERFFARTFFTYGHRNVIRAVASGLAASGSVDGYVYEVVAAMEPALAARTRVMWRSEWLGFPPIAAPRNPVDPARLALLSKALLHMMEDEDGRAVLAMLRLDGFVSRGPELFGPIAAKAALVASAG</sequence>
<dbReference type="PANTHER" id="PTHR35841">
    <property type="entry name" value="PHOSPHONATES-BINDING PERIPLASMIC PROTEIN"/>
    <property type="match status" value="1"/>
</dbReference>
<dbReference type="SUPFAM" id="SSF53850">
    <property type="entry name" value="Periplasmic binding protein-like II"/>
    <property type="match status" value="1"/>
</dbReference>
<dbReference type="EMBL" id="CP002026">
    <property type="protein sequence ID" value="ADH88605.1"/>
    <property type="molecule type" value="Genomic_DNA"/>
</dbReference>
<proteinExistence type="predicted"/>
<dbReference type="CDD" id="cd13571">
    <property type="entry name" value="PBP2_PnhD_1"/>
    <property type="match status" value="1"/>
</dbReference>
<dbReference type="AlphaFoldDB" id="D7A8D2"/>
<dbReference type="STRING" id="639283.Snov_1292"/>
<organism evidence="1 2">
    <name type="scientific">Ancylobacter novellus (strain ATCC 8093 / DSM 506 / JCM 20403 / CCM 1077 / IAM 12100 / NBRC 12443 / NCIMB 10456)</name>
    <name type="common">Starkeya novella</name>
    <dbReference type="NCBI Taxonomy" id="639283"/>
    <lineage>
        <taxon>Bacteria</taxon>
        <taxon>Pseudomonadati</taxon>
        <taxon>Pseudomonadota</taxon>
        <taxon>Alphaproteobacteria</taxon>
        <taxon>Hyphomicrobiales</taxon>
        <taxon>Xanthobacteraceae</taxon>
        <taxon>Ancylobacter</taxon>
    </lineage>
</organism>
<dbReference type="OrthoDB" id="9802896at2"/>
<keyword evidence="2" id="KW-1185">Reference proteome</keyword>
<evidence type="ECO:0000313" key="1">
    <source>
        <dbReference type="EMBL" id="ADH88605.1"/>
    </source>
</evidence>
<dbReference type="Proteomes" id="UP000006633">
    <property type="component" value="Chromosome"/>
</dbReference>
<protein>
    <submittedName>
        <fullName evidence="1">Phosphate/phosphonate ABC transporter</fullName>
    </submittedName>
</protein>
<reference evidence="1 2" key="1">
    <citation type="journal article" date="2012" name="Stand. Genomic Sci.">
        <title>Complete genome sequence of the facultatively chemolithoautotrophic and methylotrophic alpha Proteobacterium Starkeya novella type strain (ATCC 8093(T)).</title>
        <authorList>
            <person name="Kappler U."/>
            <person name="Davenport K."/>
            <person name="Beatson S."/>
            <person name="Lucas S."/>
            <person name="Lapidus A."/>
            <person name="Copeland A."/>
            <person name="Berry K.W."/>
            <person name="Glavina Del Rio T."/>
            <person name="Hammon N."/>
            <person name="Dalin E."/>
            <person name="Tice H."/>
            <person name="Pitluck S."/>
            <person name="Richardson P."/>
            <person name="Bruce D."/>
            <person name="Goodwin L.A."/>
            <person name="Han C."/>
            <person name="Tapia R."/>
            <person name="Detter J.C."/>
            <person name="Chang Y.J."/>
            <person name="Jeffries C.D."/>
            <person name="Land M."/>
            <person name="Hauser L."/>
            <person name="Kyrpides N.C."/>
            <person name="Goker M."/>
            <person name="Ivanova N."/>
            <person name="Klenk H.P."/>
            <person name="Woyke T."/>
        </authorList>
    </citation>
    <scope>NUCLEOTIDE SEQUENCE [LARGE SCALE GENOMIC DNA]</scope>
    <source>
        <strain evidence="2">ATCC 8093 / DSM 506 / JCM 20403 / CCM 1077 / IAM 12100 / NBRC 12443 / NCIMB 10456</strain>
    </source>
</reference>
<gene>
    <name evidence="1" type="ordered locus">Snov_1292</name>
</gene>
<dbReference type="KEGG" id="sno:Snov_1292"/>
<dbReference type="Pfam" id="PF12974">
    <property type="entry name" value="Phosphonate-bd"/>
    <property type="match status" value="1"/>
</dbReference>
<evidence type="ECO:0000313" key="2">
    <source>
        <dbReference type="Proteomes" id="UP000006633"/>
    </source>
</evidence>
<accession>D7A8D2</accession>
<dbReference type="eggNOG" id="COG3221">
    <property type="taxonomic scope" value="Bacteria"/>
</dbReference>
<dbReference type="Gene3D" id="3.40.190.10">
    <property type="entry name" value="Periplasmic binding protein-like II"/>
    <property type="match status" value="2"/>
</dbReference>